<dbReference type="InterPro" id="IPR058210">
    <property type="entry name" value="SACS/Nov_dom"/>
</dbReference>
<evidence type="ECO:0000313" key="3">
    <source>
        <dbReference type="EMBL" id="KAK7208140.1"/>
    </source>
</evidence>
<sequence>MASIDFDALRRAPVGGSGGVSETVAVNHRALITRTLSKYPVDHALFRELIQNSADAGATTVKVEFFTDGSKGPIKMDRIVDVQKQTVKRLRISNDGMNFRPEDWDRLREIAKGNPDETKIGAFGVGFYSVFAVTDEPMVLSGATGMNFYYKGDQLHYRRFEISEEMQKQATRKWTSIDLPYSSAKPLPELPHFTSFLAQSLTFVKLQQIEFTVDGIPLLVIQKVKSDPAKLDIPKEINLKSLDRSMQMDRVETESVQIKARYLNVTQLGKSEVESKGIVSFGLKFIHAFTADAEKPTEYTEAVLFLRNITGYISTYPSSAFAKKLQGAIMKPPPRHASISMIALSKAEADSSQLKSGIASQIFPKEFEDAKVFIGFPTKQTTALKSHIATPQAIPTMERAAVDTANAYVKDWNKEMMYMAGILTRIVYGTEMSSIGSLVSSGDAKKPVLNPEIFDKAGFIMSQFYFGSSTPDARIGQYIATGFWKSAKSVPLVTTKGVKPSTEARAMEDITFLKNVAMIPKEMYEGAPKFHDQVKTLGLIRTVDASDIQTEFRNRALDSADMIAFLKWAIKKVKNSEMSMAELGTMLGYALLADEKMGTIDMRSLMYYHNTSIIPAKMPVPYTCLPYTVAKEFRNADLEMIGWKPLDIYSWVMHLTGTYSGSLPIEQNLSVSPDFAQEVLSTISKQWYPQVTSVKTAIFELLRELTCIPTQKGMKKPSESYLHDIKMFPDLPIVSEAVKNSVSEELLVYLGVRKTIELKYVMERLHSDTKAGKWSSQDMVVYLASQQKDMQSTDFTFLKENEIVSSENDDRLHRVSELYQPADELREMGLPLLKWSDMNWNPRSSEALFLFKLGLKSHPPVQTVIELAAKAKTEEERDTALLYFIRYFDQNKYRSVYNSNIHEQFLPATIGSGEKIKKVTVAPRECFSSSSVALFGFPVLREDLQAEAWKFGVQIYPPIGDVVSRLVAVPPSSLEQANKMFTFMAGNISDLRNSDVNLLNSSAFIPIFDENTGNVSSYAPPSRVFIESSTTSSSGGGSKDLFYRSFFNFVSFDVGANAFLRYCGARDKPSMLELARLTVAEPNAMFVNAGGYAKYNELLVNFERNWAQLAGDAKLLADMKLSAFVVGRKFSVPGGEKSVAAAAAAGDGESDFDEDDSLADEDVEYVLARASEIVINDDVVNYNFFKMEILSAPFEPEIEKLYQRIGSLKMSNVVQESISLGASINSSDVSNVRKRILERTKLYLDLNDRIENTKVPFPHFEKNLRISSVSRIQIQRSIIRLALRRRQEPVITSTTASMTKRPDGGWTMYLVPKFEYFDVAQALVKVLLERPTPDAATVLESLMNSSLSSLERRGYNVKRLIKHQRQENEAAKAAHNKLLEEARQKEVERKKAEEAELESLKQKLMASGPLQGEPAPSSSDKELDLPPSYGSSSGKNTDSQLTRSQPQQPQKQDKSFDLGGVFNKLKRGSSRRSSASLPSSPREQRPLIEGTSAPRQQSPTRVPGGWDDDVPPPQQQQQQRPQRITSGSSTGSAPLTDSATRQLLQEGIQHTAAYRGENLQNDEQQWMPGQDVAASAAASAEQMCDRTVAHDLEFSGMVSNIGPKLYVSRGVPDRQVPRELQGHMKLFGHTLRELAVNVFKVRWDAIHMYYDENGESVAFNMNGSLFFNLRYFVRDVRATQTLASAGGFNMAKALDYWFPVMAHELAHNLEHSHGQRHSFFAETYIQQFAAAYRRVAKKHDSSV</sequence>
<dbReference type="Pfam" id="PF12449">
    <property type="entry name" value="DUF3684"/>
    <property type="match status" value="2"/>
</dbReference>
<evidence type="ECO:0000259" key="2">
    <source>
        <dbReference type="Pfam" id="PF25794"/>
    </source>
</evidence>
<dbReference type="Pfam" id="PF25794">
    <property type="entry name" value="SACS"/>
    <property type="match status" value="1"/>
</dbReference>
<protein>
    <recommendedName>
        <fullName evidence="2">Sacsin/Nov domain-containing protein</fullName>
    </recommendedName>
</protein>
<dbReference type="Gene3D" id="3.30.565.10">
    <property type="entry name" value="Histidine kinase-like ATPase, C-terminal domain"/>
    <property type="match status" value="1"/>
</dbReference>
<evidence type="ECO:0000256" key="1">
    <source>
        <dbReference type="SAM" id="MobiDB-lite"/>
    </source>
</evidence>
<dbReference type="SUPFAM" id="SSF55874">
    <property type="entry name" value="ATPase domain of HSP90 chaperone/DNA topoisomerase II/histidine kinase"/>
    <property type="match status" value="1"/>
</dbReference>
<feature type="compositionally biased region" description="Polar residues" evidence="1">
    <location>
        <begin position="1429"/>
        <end position="1443"/>
    </location>
</feature>
<feature type="compositionally biased region" description="Polar residues" evidence="1">
    <location>
        <begin position="1524"/>
        <end position="1535"/>
    </location>
</feature>
<comment type="caution">
    <text evidence="3">The sequence shown here is derived from an EMBL/GenBank/DDBJ whole genome shotgun (WGS) entry which is preliminary data.</text>
</comment>
<organism evidence="3 4">
    <name type="scientific">Myxozyma melibiosi</name>
    <dbReference type="NCBI Taxonomy" id="54550"/>
    <lineage>
        <taxon>Eukaryota</taxon>
        <taxon>Fungi</taxon>
        <taxon>Dikarya</taxon>
        <taxon>Ascomycota</taxon>
        <taxon>Saccharomycotina</taxon>
        <taxon>Lipomycetes</taxon>
        <taxon>Lipomycetales</taxon>
        <taxon>Lipomycetaceae</taxon>
        <taxon>Myxozyma</taxon>
    </lineage>
</organism>
<dbReference type="EMBL" id="JBBJBU010000001">
    <property type="protein sequence ID" value="KAK7208140.1"/>
    <property type="molecule type" value="Genomic_DNA"/>
</dbReference>
<keyword evidence="4" id="KW-1185">Reference proteome</keyword>
<feature type="compositionally biased region" description="Low complexity" evidence="1">
    <location>
        <begin position="1471"/>
        <end position="1481"/>
    </location>
</feature>
<reference evidence="3 4" key="1">
    <citation type="submission" date="2024-03" db="EMBL/GenBank/DDBJ databases">
        <title>Genome-scale model development and genomic sequencing of the oleaginous clade Lipomyces.</title>
        <authorList>
            <consortium name="Lawrence Berkeley National Laboratory"/>
            <person name="Czajka J.J."/>
            <person name="Han Y."/>
            <person name="Kim J."/>
            <person name="Mondo S.J."/>
            <person name="Hofstad B.A."/>
            <person name="Robles A."/>
            <person name="Haridas S."/>
            <person name="Riley R."/>
            <person name="LaButti K."/>
            <person name="Pangilinan J."/>
            <person name="Andreopoulos W."/>
            <person name="Lipzen A."/>
            <person name="Yan J."/>
            <person name="Wang M."/>
            <person name="Ng V."/>
            <person name="Grigoriev I.V."/>
            <person name="Spatafora J.W."/>
            <person name="Magnuson J.K."/>
            <person name="Baker S.E."/>
            <person name="Pomraning K.R."/>
        </authorList>
    </citation>
    <scope>NUCLEOTIDE SEQUENCE [LARGE SCALE GENOMIC DNA]</scope>
    <source>
        <strain evidence="3 4">Phaff 52-87</strain>
    </source>
</reference>
<dbReference type="InterPro" id="IPR036890">
    <property type="entry name" value="HATPase_C_sf"/>
</dbReference>
<dbReference type="Proteomes" id="UP001498771">
    <property type="component" value="Unassembled WGS sequence"/>
</dbReference>
<dbReference type="PANTHER" id="PTHR47839:SF1">
    <property type="entry name" value="DOMAIN PROTEIN, PUTATIVE (AFU_ORTHOLOGUE AFUA_6G04830)-RELATED"/>
    <property type="match status" value="1"/>
</dbReference>
<accession>A0ABR1FE91</accession>
<dbReference type="NCBIfam" id="NF047352">
    <property type="entry name" value="P_loop_sacsin"/>
    <property type="match status" value="1"/>
</dbReference>
<dbReference type="InterPro" id="IPR022155">
    <property type="entry name" value="DUF3684"/>
</dbReference>
<feature type="region of interest" description="Disordered" evidence="1">
    <location>
        <begin position="1403"/>
        <end position="1535"/>
    </location>
</feature>
<gene>
    <name evidence="3" type="ORF">BZA70DRAFT_273015</name>
</gene>
<dbReference type="GeneID" id="90037277"/>
<proteinExistence type="predicted"/>
<evidence type="ECO:0000313" key="4">
    <source>
        <dbReference type="Proteomes" id="UP001498771"/>
    </source>
</evidence>
<feature type="domain" description="Sacsin/Nov" evidence="2">
    <location>
        <begin position="32"/>
        <end position="144"/>
    </location>
</feature>
<dbReference type="RefSeq" id="XP_064771173.1">
    <property type="nucleotide sequence ID" value="XM_064911765.1"/>
</dbReference>
<name>A0ABR1FE91_9ASCO</name>
<dbReference type="PANTHER" id="PTHR47839">
    <property type="entry name" value="DOMAIN PROTEIN, PUTATIVE (AFU_ORTHOLOGUE AFUA_6G04830)-RELATED"/>
    <property type="match status" value="1"/>
</dbReference>